<feature type="coiled-coil region" evidence="2">
    <location>
        <begin position="21"/>
        <end position="48"/>
    </location>
</feature>
<feature type="transmembrane region" description="Helical" evidence="3">
    <location>
        <begin position="78"/>
        <end position="100"/>
    </location>
</feature>
<protein>
    <recommendedName>
        <fullName evidence="4">V-SNARE coiled-coil homology domain-containing protein</fullName>
    </recommendedName>
</protein>
<evidence type="ECO:0000313" key="5">
    <source>
        <dbReference type="EMBL" id="KAJ1355800.1"/>
    </source>
</evidence>
<evidence type="ECO:0000259" key="4">
    <source>
        <dbReference type="PROSITE" id="PS50892"/>
    </source>
</evidence>
<dbReference type="PANTHER" id="PTHR45701">
    <property type="entry name" value="SYNAPTOBREVIN FAMILY MEMBER"/>
    <property type="match status" value="1"/>
</dbReference>
<organism evidence="5 6">
    <name type="scientific">Parelaphostrongylus tenuis</name>
    <name type="common">Meningeal worm</name>
    <dbReference type="NCBI Taxonomy" id="148309"/>
    <lineage>
        <taxon>Eukaryota</taxon>
        <taxon>Metazoa</taxon>
        <taxon>Ecdysozoa</taxon>
        <taxon>Nematoda</taxon>
        <taxon>Chromadorea</taxon>
        <taxon>Rhabditida</taxon>
        <taxon>Rhabditina</taxon>
        <taxon>Rhabditomorpha</taxon>
        <taxon>Strongyloidea</taxon>
        <taxon>Metastrongylidae</taxon>
        <taxon>Parelaphostrongylus</taxon>
    </lineage>
</organism>
<dbReference type="PRINTS" id="PR00219">
    <property type="entry name" value="SYNAPTOBREVN"/>
</dbReference>
<keyword evidence="3" id="KW-0472">Membrane</keyword>
<accession>A0AAD5MBZ1</accession>
<dbReference type="Gene3D" id="1.20.5.110">
    <property type="match status" value="1"/>
</dbReference>
<proteinExistence type="predicted"/>
<dbReference type="InterPro" id="IPR001388">
    <property type="entry name" value="Synaptobrevin-like"/>
</dbReference>
<keyword evidence="1 2" id="KW-0175">Coiled coil</keyword>
<dbReference type="Proteomes" id="UP001196413">
    <property type="component" value="Unassembled WGS sequence"/>
</dbReference>
<sequence length="101" mass="11591">MENFNYPVTKIGCDDKIMQTRRQLEEVMDMMRSNIEKLSERSERLEDLACRAEVLDITSNEFQRCATEVKRQKQWKAYAGKAVAIGLLGIAIISIVGYFAL</sequence>
<name>A0AAD5MBZ1_PARTN</name>
<evidence type="ECO:0000313" key="6">
    <source>
        <dbReference type="Proteomes" id="UP001196413"/>
    </source>
</evidence>
<dbReference type="Pfam" id="PF00957">
    <property type="entry name" value="Synaptobrevin"/>
    <property type="match status" value="1"/>
</dbReference>
<dbReference type="InterPro" id="IPR016444">
    <property type="entry name" value="Synaptobrevin/VAMP"/>
</dbReference>
<dbReference type="EMBL" id="JAHQIW010002592">
    <property type="protein sequence ID" value="KAJ1355800.1"/>
    <property type="molecule type" value="Genomic_DNA"/>
</dbReference>
<keyword evidence="3" id="KW-0812">Transmembrane</keyword>
<feature type="domain" description="V-SNARE coiled-coil homology" evidence="4">
    <location>
        <begin position="16"/>
        <end position="76"/>
    </location>
</feature>
<keyword evidence="3" id="KW-1133">Transmembrane helix</keyword>
<evidence type="ECO:0000256" key="1">
    <source>
        <dbReference type="PROSITE-ProRule" id="PRU00290"/>
    </source>
</evidence>
<keyword evidence="6" id="KW-1185">Reference proteome</keyword>
<dbReference type="InterPro" id="IPR042855">
    <property type="entry name" value="V_SNARE_CC"/>
</dbReference>
<dbReference type="PROSITE" id="PS50892">
    <property type="entry name" value="V_SNARE"/>
    <property type="match status" value="1"/>
</dbReference>
<dbReference type="GO" id="GO:0016020">
    <property type="term" value="C:membrane"/>
    <property type="evidence" value="ECO:0007669"/>
    <property type="project" value="InterPro"/>
</dbReference>
<dbReference type="GO" id="GO:0016192">
    <property type="term" value="P:vesicle-mediated transport"/>
    <property type="evidence" value="ECO:0007669"/>
    <property type="project" value="InterPro"/>
</dbReference>
<gene>
    <name evidence="5" type="ORF">KIN20_013345</name>
</gene>
<comment type="caution">
    <text evidence="5">The sequence shown here is derived from an EMBL/GenBank/DDBJ whole genome shotgun (WGS) entry which is preliminary data.</text>
</comment>
<reference evidence="5" key="1">
    <citation type="submission" date="2021-06" db="EMBL/GenBank/DDBJ databases">
        <title>Parelaphostrongylus tenuis whole genome reference sequence.</title>
        <authorList>
            <person name="Garwood T.J."/>
            <person name="Larsen P.A."/>
            <person name="Fountain-Jones N.M."/>
            <person name="Garbe J.R."/>
            <person name="Macchietto M.G."/>
            <person name="Kania S.A."/>
            <person name="Gerhold R.W."/>
            <person name="Richards J.E."/>
            <person name="Wolf T.M."/>
        </authorList>
    </citation>
    <scope>NUCLEOTIDE SEQUENCE</scope>
    <source>
        <strain evidence="5">MNPRO001-30</strain>
        <tissue evidence="5">Meninges</tissue>
    </source>
</reference>
<evidence type="ECO:0000256" key="3">
    <source>
        <dbReference type="SAM" id="Phobius"/>
    </source>
</evidence>
<dbReference type="AlphaFoldDB" id="A0AAD5MBZ1"/>
<evidence type="ECO:0000256" key="2">
    <source>
        <dbReference type="SAM" id="Coils"/>
    </source>
</evidence>
<dbReference type="SUPFAM" id="SSF58038">
    <property type="entry name" value="SNARE fusion complex"/>
    <property type="match status" value="1"/>
</dbReference>